<keyword evidence="2" id="KW-1185">Reference proteome</keyword>
<sequence>TTNLELHTPVVFLSRFENLDPLWKEKFEKLQKTITIRFCDRLQLKKILSLVGFVETYIYVSLLIKQVTTDNNKKSDSAEEKKKEKQIEPNCSKVFESFLDVLKREGADKANPYILAKVITHDYPMGNNFVMKIKDGVYVITRNDLAQSSYVSKTSEKLSNVYDIDGK</sequence>
<organism evidence="1 2">
    <name type="scientific">Reticulomyxa filosa</name>
    <dbReference type="NCBI Taxonomy" id="46433"/>
    <lineage>
        <taxon>Eukaryota</taxon>
        <taxon>Sar</taxon>
        <taxon>Rhizaria</taxon>
        <taxon>Retaria</taxon>
        <taxon>Foraminifera</taxon>
        <taxon>Monothalamids</taxon>
        <taxon>Reticulomyxidae</taxon>
        <taxon>Reticulomyxa</taxon>
    </lineage>
</organism>
<dbReference type="AlphaFoldDB" id="X6LXY8"/>
<name>X6LXY8_RETFI</name>
<gene>
    <name evidence="1" type="ORF">RFI_31384</name>
</gene>
<dbReference type="Proteomes" id="UP000023152">
    <property type="component" value="Unassembled WGS sequence"/>
</dbReference>
<evidence type="ECO:0000313" key="1">
    <source>
        <dbReference type="EMBL" id="ETO06012.1"/>
    </source>
</evidence>
<accession>X6LXY8</accession>
<evidence type="ECO:0000313" key="2">
    <source>
        <dbReference type="Proteomes" id="UP000023152"/>
    </source>
</evidence>
<feature type="non-terminal residue" evidence="1">
    <location>
        <position position="1"/>
    </location>
</feature>
<reference evidence="1 2" key="1">
    <citation type="journal article" date="2013" name="Curr. Biol.">
        <title>The Genome of the Foraminiferan Reticulomyxa filosa.</title>
        <authorList>
            <person name="Glockner G."/>
            <person name="Hulsmann N."/>
            <person name="Schleicher M."/>
            <person name="Noegel A.A."/>
            <person name="Eichinger L."/>
            <person name="Gallinger C."/>
            <person name="Pawlowski J."/>
            <person name="Sierra R."/>
            <person name="Euteneuer U."/>
            <person name="Pillet L."/>
            <person name="Moustafa A."/>
            <person name="Platzer M."/>
            <person name="Groth M."/>
            <person name="Szafranski K."/>
            <person name="Schliwa M."/>
        </authorList>
    </citation>
    <scope>NUCLEOTIDE SEQUENCE [LARGE SCALE GENOMIC DNA]</scope>
</reference>
<protein>
    <submittedName>
        <fullName evidence="1">Uncharacterized protein</fullName>
    </submittedName>
</protein>
<dbReference type="EMBL" id="ASPP01027583">
    <property type="protein sequence ID" value="ETO06012.1"/>
    <property type="molecule type" value="Genomic_DNA"/>
</dbReference>
<comment type="caution">
    <text evidence="1">The sequence shown here is derived from an EMBL/GenBank/DDBJ whole genome shotgun (WGS) entry which is preliminary data.</text>
</comment>
<proteinExistence type="predicted"/>